<sequence length="126" mass="13827">MQTIRIRLHRLPEMLFNSYMCSLSFEFSISSIKGGDEVAAVCEAQEDRVEVHGDPVEVDGDLEEEVHVVEDREEVHAVVVDGGDGGGLVVVGDCASSFFFCNTSLLFNMDVAKCIEITSEFIHVNG</sequence>
<reference evidence="1 2" key="1">
    <citation type="submission" date="2024-01" db="EMBL/GenBank/DDBJ databases">
        <authorList>
            <person name="Waweru B."/>
        </authorList>
    </citation>
    <scope>NUCLEOTIDE SEQUENCE [LARGE SCALE GENOMIC DNA]</scope>
</reference>
<keyword evidence="2" id="KW-1185">Reference proteome</keyword>
<protein>
    <submittedName>
        <fullName evidence="1">Uncharacterized protein</fullName>
    </submittedName>
</protein>
<comment type="caution">
    <text evidence="1">The sequence shown here is derived from an EMBL/GenBank/DDBJ whole genome shotgun (WGS) entry which is preliminary data.</text>
</comment>
<dbReference type="EMBL" id="CAWUPB010001120">
    <property type="protein sequence ID" value="CAK7338531.1"/>
    <property type="molecule type" value="Genomic_DNA"/>
</dbReference>
<dbReference type="AlphaFoldDB" id="A0AAV1RQ76"/>
<evidence type="ECO:0000313" key="1">
    <source>
        <dbReference type="EMBL" id="CAK7338531.1"/>
    </source>
</evidence>
<proteinExistence type="predicted"/>
<organism evidence="1 2">
    <name type="scientific">Dovyalis caffra</name>
    <dbReference type="NCBI Taxonomy" id="77055"/>
    <lineage>
        <taxon>Eukaryota</taxon>
        <taxon>Viridiplantae</taxon>
        <taxon>Streptophyta</taxon>
        <taxon>Embryophyta</taxon>
        <taxon>Tracheophyta</taxon>
        <taxon>Spermatophyta</taxon>
        <taxon>Magnoliopsida</taxon>
        <taxon>eudicotyledons</taxon>
        <taxon>Gunneridae</taxon>
        <taxon>Pentapetalae</taxon>
        <taxon>rosids</taxon>
        <taxon>fabids</taxon>
        <taxon>Malpighiales</taxon>
        <taxon>Salicaceae</taxon>
        <taxon>Flacourtieae</taxon>
        <taxon>Dovyalis</taxon>
    </lineage>
</organism>
<dbReference type="Proteomes" id="UP001314170">
    <property type="component" value="Unassembled WGS sequence"/>
</dbReference>
<accession>A0AAV1RQ76</accession>
<evidence type="ECO:0000313" key="2">
    <source>
        <dbReference type="Proteomes" id="UP001314170"/>
    </source>
</evidence>
<name>A0AAV1RQ76_9ROSI</name>
<gene>
    <name evidence="1" type="ORF">DCAF_LOCUS13579</name>
</gene>